<evidence type="ECO:0008006" key="3">
    <source>
        <dbReference type="Google" id="ProtNLM"/>
    </source>
</evidence>
<comment type="caution">
    <text evidence="1">The sequence shown here is derived from an EMBL/GenBank/DDBJ whole genome shotgun (WGS) entry which is preliminary data.</text>
</comment>
<organism evidence="1 2">
    <name type="scientific">Glomus cerebriforme</name>
    <dbReference type="NCBI Taxonomy" id="658196"/>
    <lineage>
        <taxon>Eukaryota</taxon>
        <taxon>Fungi</taxon>
        <taxon>Fungi incertae sedis</taxon>
        <taxon>Mucoromycota</taxon>
        <taxon>Glomeromycotina</taxon>
        <taxon>Glomeromycetes</taxon>
        <taxon>Glomerales</taxon>
        <taxon>Glomeraceae</taxon>
        <taxon>Glomus</taxon>
    </lineage>
</organism>
<dbReference type="Proteomes" id="UP000265703">
    <property type="component" value="Unassembled WGS sequence"/>
</dbReference>
<protein>
    <recommendedName>
        <fullName evidence="3">F-box domain-containing protein</fullName>
    </recommendedName>
</protein>
<evidence type="ECO:0000313" key="2">
    <source>
        <dbReference type="Proteomes" id="UP000265703"/>
    </source>
</evidence>
<dbReference type="OrthoDB" id="550575at2759"/>
<dbReference type="AlphaFoldDB" id="A0A397SEA2"/>
<gene>
    <name evidence="1" type="ORF">C1645_832442</name>
</gene>
<sequence>MDYQLPADCLTEILEYLEKDKNTLYSCLLVDHLWCGVSVRILWRNIWNLDYKSYRHQKEVSSAILRTLIACLPNESKEILYENNLFISTPNGSNPTLFNYVTFCKVLSIDEICRMITDFLIPKKISRHLSNYITWFIANEIIKMFMKQIFSLKQLTYLDESVDYYSFKLPFTFFSEAKDNLVNLTELQCRSDINSEFYSQLSQICHKLQSLTVKFVPKHFPSELKELISLQKNLKNLTLFIHDEEDWKNIISVLMKHSNTLRKLYLYSNIYLPLSFLASFLNLQEIKLSFKLLFDSFELQHATFPKLKILKIPHICFRSEYIMTFLENNGKNLEVIYFPKHNNALSLTIAELCPNLRKLFIVFNENELDILRIIFDNCQYLESLKIWRGDNLFLRGKDLLEIIAFHSPKNFYELKIINDHSNLGLFLEDLDTFFLNWKNRISKKQINLIIIDKHYYNRFNTIKLIKYYKNLGFIEIRGEDNVDNDDE</sequence>
<evidence type="ECO:0000313" key="1">
    <source>
        <dbReference type="EMBL" id="RIA84328.1"/>
    </source>
</evidence>
<dbReference type="EMBL" id="QKYT01000501">
    <property type="protein sequence ID" value="RIA84328.1"/>
    <property type="molecule type" value="Genomic_DNA"/>
</dbReference>
<dbReference type="InterPro" id="IPR032675">
    <property type="entry name" value="LRR_dom_sf"/>
</dbReference>
<accession>A0A397SEA2</accession>
<dbReference type="Gene3D" id="3.80.10.10">
    <property type="entry name" value="Ribonuclease Inhibitor"/>
    <property type="match status" value="1"/>
</dbReference>
<reference evidence="1 2" key="1">
    <citation type="submission" date="2018-06" db="EMBL/GenBank/DDBJ databases">
        <title>Comparative genomics reveals the genomic features of Rhizophagus irregularis, R. cerebriforme, R. diaphanum and Gigaspora rosea, and their symbiotic lifestyle signature.</title>
        <authorList>
            <person name="Morin E."/>
            <person name="San Clemente H."/>
            <person name="Chen E.C.H."/>
            <person name="De La Providencia I."/>
            <person name="Hainaut M."/>
            <person name="Kuo A."/>
            <person name="Kohler A."/>
            <person name="Murat C."/>
            <person name="Tang N."/>
            <person name="Roy S."/>
            <person name="Loubradou J."/>
            <person name="Henrissat B."/>
            <person name="Grigoriev I.V."/>
            <person name="Corradi N."/>
            <person name="Roux C."/>
            <person name="Martin F.M."/>
        </authorList>
    </citation>
    <scope>NUCLEOTIDE SEQUENCE [LARGE SCALE GENOMIC DNA]</scope>
    <source>
        <strain evidence="1 2">DAOM 227022</strain>
    </source>
</reference>
<keyword evidence="2" id="KW-1185">Reference proteome</keyword>
<dbReference type="SUPFAM" id="SSF52047">
    <property type="entry name" value="RNI-like"/>
    <property type="match status" value="1"/>
</dbReference>
<name>A0A397SEA2_9GLOM</name>
<proteinExistence type="predicted"/>